<sequence>MISEDFEIKDPWAMAERVKQVLKKETQAETERALGLLVLLKGILQEKNFSDPRFLDFKKDLTSLFNLPSTKKHLHRFTIQLDIYLGRGRMDGYEQTCDYRSTLQILNDHFVPWEEIDLPHLVEDMESIDDDIREVAEDAPPIREHEIPNWVPDSHWWWRAPKKQDMSEAERWYRRHYEELEP</sequence>
<organism evidence="1 2">
    <name type="scientific">Nocardiopsis algeriensis</name>
    <dbReference type="NCBI Taxonomy" id="1478215"/>
    <lineage>
        <taxon>Bacteria</taxon>
        <taxon>Bacillati</taxon>
        <taxon>Actinomycetota</taxon>
        <taxon>Actinomycetes</taxon>
        <taxon>Streptosporangiales</taxon>
        <taxon>Nocardiopsidaceae</taxon>
        <taxon>Nocardiopsis</taxon>
    </lineage>
</organism>
<dbReference type="RefSeq" id="WP_184291876.1">
    <property type="nucleotide sequence ID" value="NZ_JACHJO010000007.1"/>
</dbReference>
<evidence type="ECO:0000313" key="2">
    <source>
        <dbReference type="Proteomes" id="UP000536604"/>
    </source>
</evidence>
<name>A0A841ITP5_9ACTN</name>
<comment type="caution">
    <text evidence="1">The sequence shown here is derived from an EMBL/GenBank/DDBJ whole genome shotgun (WGS) entry which is preliminary data.</text>
</comment>
<proteinExistence type="predicted"/>
<accession>A0A841ITP5</accession>
<keyword evidence="2" id="KW-1185">Reference proteome</keyword>
<gene>
    <name evidence="1" type="ORF">FHS13_002583</name>
</gene>
<dbReference type="AlphaFoldDB" id="A0A841ITP5"/>
<protein>
    <submittedName>
        <fullName evidence="1">Uncharacterized protein</fullName>
    </submittedName>
</protein>
<reference evidence="1 2" key="1">
    <citation type="submission" date="2020-08" db="EMBL/GenBank/DDBJ databases">
        <title>Genomic Encyclopedia of Type Strains, Phase III (KMG-III): the genomes of soil and plant-associated and newly described type strains.</title>
        <authorList>
            <person name="Whitman W."/>
        </authorList>
    </citation>
    <scope>NUCLEOTIDE SEQUENCE [LARGE SCALE GENOMIC DNA]</scope>
    <source>
        <strain evidence="1 2">CECT 8712</strain>
    </source>
</reference>
<dbReference type="Proteomes" id="UP000536604">
    <property type="component" value="Unassembled WGS sequence"/>
</dbReference>
<dbReference type="EMBL" id="JACHJO010000007">
    <property type="protein sequence ID" value="MBB6120626.1"/>
    <property type="molecule type" value="Genomic_DNA"/>
</dbReference>
<evidence type="ECO:0000313" key="1">
    <source>
        <dbReference type="EMBL" id="MBB6120626.1"/>
    </source>
</evidence>